<dbReference type="SUPFAM" id="SSF53756">
    <property type="entry name" value="UDP-Glycosyltransferase/glycogen phosphorylase"/>
    <property type="match status" value="1"/>
</dbReference>
<name>A0A7J6W5H8_THATH</name>
<keyword evidence="3 4" id="KW-0808">Transferase</keyword>
<dbReference type="Gene3D" id="3.40.50.2000">
    <property type="entry name" value="Glycogen Phosphorylase B"/>
    <property type="match status" value="2"/>
</dbReference>
<evidence type="ECO:0000256" key="3">
    <source>
        <dbReference type="ARBA" id="ARBA00022679"/>
    </source>
</evidence>
<comment type="similarity">
    <text evidence="1 4">Belongs to the UDP-glycosyltransferase family.</text>
</comment>
<protein>
    <recommendedName>
        <fullName evidence="5">Glycosyltransferase</fullName>
        <ecNumber evidence="5">2.4.1.-</ecNumber>
    </recommendedName>
</protein>
<evidence type="ECO:0000313" key="6">
    <source>
        <dbReference type="EMBL" id="KAF5192303.1"/>
    </source>
</evidence>
<dbReference type="EMBL" id="JABWDY010021573">
    <property type="protein sequence ID" value="KAF5192303.1"/>
    <property type="molecule type" value="Genomic_DNA"/>
</dbReference>
<gene>
    <name evidence="6" type="ORF">FRX31_018110</name>
</gene>
<evidence type="ECO:0000256" key="2">
    <source>
        <dbReference type="ARBA" id="ARBA00022676"/>
    </source>
</evidence>
<dbReference type="OrthoDB" id="5835829at2759"/>
<evidence type="ECO:0000256" key="1">
    <source>
        <dbReference type="ARBA" id="ARBA00009995"/>
    </source>
</evidence>
<dbReference type="GO" id="GO:0080043">
    <property type="term" value="F:quercetin 3-O-glucosyltransferase activity"/>
    <property type="evidence" value="ECO:0007669"/>
    <property type="project" value="TreeGrafter"/>
</dbReference>
<dbReference type="GO" id="GO:0080044">
    <property type="term" value="F:quercetin 7-O-glucosyltransferase activity"/>
    <property type="evidence" value="ECO:0007669"/>
    <property type="project" value="TreeGrafter"/>
</dbReference>
<dbReference type="InterPro" id="IPR035595">
    <property type="entry name" value="UDP_glycos_trans_CS"/>
</dbReference>
<reference evidence="6 7" key="1">
    <citation type="submission" date="2020-06" db="EMBL/GenBank/DDBJ databases">
        <title>Transcriptomic and genomic resources for Thalictrum thalictroides and T. hernandezii: Facilitating candidate gene discovery in an emerging model plant lineage.</title>
        <authorList>
            <person name="Arias T."/>
            <person name="Riano-Pachon D.M."/>
            <person name="Di Stilio V.S."/>
        </authorList>
    </citation>
    <scope>NUCLEOTIDE SEQUENCE [LARGE SCALE GENOMIC DNA]</scope>
    <source>
        <strain evidence="7">cv. WT478/WT964</strain>
        <tissue evidence="6">Leaves</tissue>
    </source>
</reference>
<dbReference type="InterPro" id="IPR002213">
    <property type="entry name" value="UDP_glucos_trans"/>
</dbReference>
<comment type="caution">
    <text evidence="6">The sequence shown here is derived from an EMBL/GenBank/DDBJ whole genome shotgun (WGS) entry which is preliminary data.</text>
</comment>
<accession>A0A7J6W5H8</accession>
<dbReference type="PANTHER" id="PTHR11926:SF1516">
    <property type="entry name" value="GLYCOSYLTRANSFERASE"/>
    <property type="match status" value="1"/>
</dbReference>
<dbReference type="FunFam" id="3.40.50.2000:FF:000027">
    <property type="entry name" value="Glycosyltransferase"/>
    <property type="match status" value="1"/>
</dbReference>
<organism evidence="6 7">
    <name type="scientific">Thalictrum thalictroides</name>
    <name type="common">Rue-anemone</name>
    <name type="synonym">Anemone thalictroides</name>
    <dbReference type="NCBI Taxonomy" id="46969"/>
    <lineage>
        <taxon>Eukaryota</taxon>
        <taxon>Viridiplantae</taxon>
        <taxon>Streptophyta</taxon>
        <taxon>Embryophyta</taxon>
        <taxon>Tracheophyta</taxon>
        <taxon>Spermatophyta</taxon>
        <taxon>Magnoliopsida</taxon>
        <taxon>Ranunculales</taxon>
        <taxon>Ranunculaceae</taxon>
        <taxon>Thalictroideae</taxon>
        <taxon>Thalictrum</taxon>
    </lineage>
</organism>
<proteinExistence type="inferred from homology"/>
<keyword evidence="2 4" id="KW-0328">Glycosyltransferase</keyword>
<dbReference type="FunFam" id="3.40.50.2000:FF:000065">
    <property type="entry name" value="Glycosyltransferase"/>
    <property type="match status" value="1"/>
</dbReference>
<keyword evidence="7" id="KW-1185">Reference proteome</keyword>
<dbReference type="AlphaFoldDB" id="A0A7J6W5H8"/>
<dbReference type="Proteomes" id="UP000554482">
    <property type="component" value="Unassembled WGS sequence"/>
</dbReference>
<dbReference type="PANTHER" id="PTHR11926">
    <property type="entry name" value="GLUCOSYL/GLUCURONOSYL TRANSFERASES"/>
    <property type="match status" value="1"/>
</dbReference>
<sequence>MQLEREEKMECNSVANNSNKPHAVLFPFPFQSHINAMLKLAKLLHCKGFQITFVNTEFNHQKLLNSRGPDSLKGFRDFSFETIPDGLISPSDVNAIQEIPALWQSITSNCLVPLRNLITRLNNASASGDPSVSCIVADALLSATLVEVAEEFAIPGVLLWSMSASVLMSYLYYQDIAENVLFPLKEEIKEHINMPINLIPGMRDIRLRDLPSFFWDGKDFLNDLALEAVKRFGEASAIIITTFDALEREVIIAMKSLLPGICTIGPLQLLEQPIPNNQLRSLKSNLWKEDSNCLKWLDSKQPNSVVYVNFGSTTVMSSQQLIEFAWGLANSKHPFLWVIRPDLVIGEAAVLPAEFTEETADRGIISGWCPQEQVLCHSSTAGFLTHSGWNSTMDTICGGVPILSWPFFGDQTMNCRCACVHWGIGMEIDNNVKRDEVEVIVRELMEGEKGKRMMEKAMEWKKSAEEATKPGGSSYVNLDKLIKDVLLLKKQV</sequence>
<evidence type="ECO:0000313" key="7">
    <source>
        <dbReference type="Proteomes" id="UP000554482"/>
    </source>
</evidence>
<dbReference type="CDD" id="cd03784">
    <property type="entry name" value="GT1_Gtf-like"/>
    <property type="match status" value="1"/>
</dbReference>
<evidence type="ECO:0000256" key="5">
    <source>
        <dbReference type="RuleBase" id="RU362057"/>
    </source>
</evidence>
<dbReference type="Pfam" id="PF00201">
    <property type="entry name" value="UDPGT"/>
    <property type="match status" value="1"/>
</dbReference>
<dbReference type="EC" id="2.4.1.-" evidence="5"/>
<dbReference type="PROSITE" id="PS00375">
    <property type="entry name" value="UDPGT"/>
    <property type="match status" value="1"/>
</dbReference>
<evidence type="ECO:0000256" key="4">
    <source>
        <dbReference type="RuleBase" id="RU003718"/>
    </source>
</evidence>